<protein>
    <submittedName>
        <fullName evidence="2">Uncharacterized protein</fullName>
    </submittedName>
</protein>
<proteinExistence type="predicted"/>
<evidence type="ECO:0000256" key="1">
    <source>
        <dbReference type="SAM" id="MobiDB-lite"/>
    </source>
</evidence>
<dbReference type="EMBL" id="JARK01001443">
    <property type="protein sequence ID" value="EYC01474.1"/>
    <property type="molecule type" value="Genomic_DNA"/>
</dbReference>
<organism evidence="2 3">
    <name type="scientific">Ancylostoma ceylanicum</name>
    <dbReference type="NCBI Taxonomy" id="53326"/>
    <lineage>
        <taxon>Eukaryota</taxon>
        <taxon>Metazoa</taxon>
        <taxon>Ecdysozoa</taxon>
        <taxon>Nematoda</taxon>
        <taxon>Chromadorea</taxon>
        <taxon>Rhabditida</taxon>
        <taxon>Rhabditina</taxon>
        <taxon>Rhabditomorpha</taxon>
        <taxon>Strongyloidea</taxon>
        <taxon>Ancylostomatidae</taxon>
        <taxon>Ancylostomatinae</taxon>
        <taxon>Ancylostoma</taxon>
    </lineage>
</organism>
<accession>A0A016TEU1</accession>
<sequence length="100" mass="10993">MSTEGRSPAPEQVDSSEGYDSDGQHETMSAVLVGVDGGDPSAALISLCFSHFYHLTTYSSVKYRLPIQKPFRADVPAFTYKNSDQSLVPSHKRKIVTQDI</sequence>
<evidence type="ECO:0000313" key="2">
    <source>
        <dbReference type="EMBL" id="EYC01474.1"/>
    </source>
</evidence>
<feature type="region of interest" description="Disordered" evidence="1">
    <location>
        <begin position="1"/>
        <end position="27"/>
    </location>
</feature>
<name>A0A016TEU1_9BILA</name>
<dbReference type="Proteomes" id="UP000024635">
    <property type="component" value="Unassembled WGS sequence"/>
</dbReference>
<gene>
    <name evidence="2" type="primary">Acey_s0107.g3823</name>
    <name evidence="2" type="ORF">Y032_0107g3823</name>
</gene>
<dbReference type="AlphaFoldDB" id="A0A016TEU1"/>
<reference evidence="3" key="1">
    <citation type="journal article" date="2015" name="Nat. Genet.">
        <title>The genome and transcriptome of the zoonotic hookworm Ancylostoma ceylanicum identify infection-specific gene families.</title>
        <authorList>
            <person name="Schwarz E.M."/>
            <person name="Hu Y."/>
            <person name="Antoshechkin I."/>
            <person name="Miller M.M."/>
            <person name="Sternberg P.W."/>
            <person name="Aroian R.V."/>
        </authorList>
    </citation>
    <scope>NUCLEOTIDE SEQUENCE</scope>
    <source>
        <strain evidence="3">HY135</strain>
    </source>
</reference>
<comment type="caution">
    <text evidence="2">The sequence shown here is derived from an EMBL/GenBank/DDBJ whole genome shotgun (WGS) entry which is preliminary data.</text>
</comment>
<keyword evidence="3" id="KW-1185">Reference proteome</keyword>
<evidence type="ECO:0000313" key="3">
    <source>
        <dbReference type="Proteomes" id="UP000024635"/>
    </source>
</evidence>